<evidence type="ECO:0000256" key="1">
    <source>
        <dbReference type="ARBA" id="ARBA00022448"/>
    </source>
</evidence>
<dbReference type="Pfam" id="PF00005">
    <property type="entry name" value="ABC_tran"/>
    <property type="match status" value="1"/>
</dbReference>
<gene>
    <name evidence="5" type="ORF">EI546_11445</name>
</gene>
<dbReference type="PANTHER" id="PTHR42939">
    <property type="entry name" value="ABC TRANSPORTER ATP-BINDING PROTEIN ALBC-RELATED"/>
    <property type="match status" value="1"/>
</dbReference>
<protein>
    <submittedName>
        <fullName evidence="5">ATP-binding cassette domain-containing protein</fullName>
    </submittedName>
</protein>
<dbReference type="InterPro" id="IPR027417">
    <property type="entry name" value="P-loop_NTPase"/>
</dbReference>
<dbReference type="RefSeq" id="WP_128250663.1">
    <property type="nucleotide sequence ID" value="NZ_CP034951.1"/>
</dbReference>
<keyword evidence="1" id="KW-0813">Transport</keyword>
<organism evidence="5 6">
    <name type="scientific">Aequorivita ciconiae</name>
    <dbReference type="NCBI Taxonomy" id="2494375"/>
    <lineage>
        <taxon>Bacteria</taxon>
        <taxon>Pseudomonadati</taxon>
        <taxon>Bacteroidota</taxon>
        <taxon>Flavobacteriia</taxon>
        <taxon>Flavobacteriales</taxon>
        <taxon>Flavobacteriaceae</taxon>
        <taxon>Aequorivita</taxon>
    </lineage>
</organism>
<keyword evidence="2" id="KW-0547">Nucleotide-binding</keyword>
<proteinExistence type="predicted"/>
<dbReference type="GO" id="GO:0016887">
    <property type="term" value="F:ATP hydrolysis activity"/>
    <property type="evidence" value="ECO:0007669"/>
    <property type="project" value="InterPro"/>
</dbReference>
<evidence type="ECO:0000256" key="3">
    <source>
        <dbReference type="ARBA" id="ARBA00022840"/>
    </source>
</evidence>
<feature type="domain" description="ABC transporter" evidence="4">
    <location>
        <begin position="22"/>
        <end position="96"/>
    </location>
</feature>
<name>A0A410G506_9FLAO</name>
<dbReference type="InterPro" id="IPR051782">
    <property type="entry name" value="ABC_Transporter_VariousFunc"/>
</dbReference>
<dbReference type="PANTHER" id="PTHR42939:SF1">
    <property type="entry name" value="ABC TRANSPORTER ATP-BINDING PROTEIN ALBC-RELATED"/>
    <property type="match status" value="1"/>
</dbReference>
<sequence length="108" mass="12225">MDMKQYVQIDSLTKGINNKSTLSGIHMTINQGEIIGLFGRNGSGKSTLMSILFGVTRADNICLIHNGKIILNRNNFHKIFSHLPQFNYLPQNVTVRTLIWLVVKKKNI</sequence>
<dbReference type="GO" id="GO:0005524">
    <property type="term" value="F:ATP binding"/>
    <property type="evidence" value="ECO:0007669"/>
    <property type="project" value="UniProtKB-KW"/>
</dbReference>
<keyword evidence="6" id="KW-1185">Reference proteome</keyword>
<dbReference type="EMBL" id="CP034951">
    <property type="protein sequence ID" value="QAA82295.1"/>
    <property type="molecule type" value="Genomic_DNA"/>
</dbReference>
<dbReference type="Gene3D" id="3.40.50.300">
    <property type="entry name" value="P-loop containing nucleotide triphosphate hydrolases"/>
    <property type="match status" value="1"/>
</dbReference>
<dbReference type="OrthoDB" id="9801987at2"/>
<reference evidence="5 6" key="1">
    <citation type="submission" date="2019-01" db="EMBL/GenBank/DDBJ databases">
        <title>Complete genome sequencing of Aequorivita sp. H23M31.</title>
        <authorList>
            <person name="Bae J.-W."/>
        </authorList>
    </citation>
    <scope>NUCLEOTIDE SEQUENCE [LARGE SCALE GENOMIC DNA]</scope>
    <source>
        <strain evidence="5 6">H23M31</strain>
    </source>
</reference>
<dbReference type="InterPro" id="IPR003439">
    <property type="entry name" value="ABC_transporter-like_ATP-bd"/>
</dbReference>
<dbReference type="AlphaFoldDB" id="A0A410G506"/>
<evidence type="ECO:0000313" key="5">
    <source>
        <dbReference type="EMBL" id="QAA82295.1"/>
    </source>
</evidence>
<evidence type="ECO:0000259" key="4">
    <source>
        <dbReference type="Pfam" id="PF00005"/>
    </source>
</evidence>
<dbReference type="Proteomes" id="UP000285517">
    <property type="component" value="Chromosome"/>
</dbReference>
<keyword evidence="3 5" id="KW-0067">ATP-binding</keyword>
<dbReference type="KEGG" id="aev:EI546_11445"/>
<dbReference type="SUPFAM" id="SSF52540">
    <property type="entry name" value="P-loop containing nucleoside triphosphate hydrolases"/>
    <property type="match status" value="1"/>
</dbReference>
<accession>A0A410G506</accession>
<evidence type="ECO:0000256" key="2">
    <source>
        <dbReference type="ARBA" id="ARBA00022741"/>
    </source>
</evidence>
<evidence type="ECO:0000313" key="6">
    <source>
        <dbReference type="Proteomes" id="UP000285517"/>
    </source>
</evidence>